<reference evidence="3" key="1">
    <citation type="submission" date="2024-05" db="EMBL/GenBank/DDBJ databases">
        <authorList>
            <person name="Kim S."/>
            <person name="Heo J."/>
            <person name="Choi H."/>
            <person name="Choi Y."/>
            <person name="Kwon S.-W."/>
            <person name="Kim Y."/>
        </authorList>
    </citation>
    <scope>NUCLEOTIDE SEQUENCE</scope>
    <source>
        <strain evidence="3">KACC 23699</strain>
    </source>
</reference>
<dbReference type="EMBL" id="CP157483">
    <property type="protein sequence ID" value="XBO44778.1"/>
    <property type="molecule type" value="Genomic_DNA"/>
</dbReference>
<dbReference type="PANTHER" id="PTHR10587:SF137">
    <property type="entry name" value="4-DEOXY-4-FORMAMIDO-L-ARABINOSE-PHOSPHOUNDECAPRENOL DEFORMYLASE ARND-RELATED"/>
    <property type="match status" value="1"/>
</dbReference>
<dbReference type="Pfam" id="PF01522">
    <property type="entry name" value="Polysacc_deac_1"/>
    <property type="match status" value="1"/>
</dbReference>
<dbReference type="GO" id="GO:0005975">
    <property type="term" value="P:carbohydrate metabolic process"/>
    <property type="evidence" value="ECO:0007669"/>
    <property type="project" value="InterPro"/>
</dbReference>
<sequence length="261" mass="28109">MEKVTRRVALSGMLGTGAAAWWGDEQPEGLDGRNQTTRTASMRARQRVDPRSISAVVTRRPVVTLTFDDGPDPATTPRVLDVLGDHGVRATFFMVGRLATQHPDLVREVLARGHQVANHTQDHLWLDRQPQWVVAAQVLDGARSLTAVGAPASALFRPPHGWTSPAVASVALRHRLRSIFWSDCLEKHLQLGPAAAATTMAAGVRRGSILLAHDGGHLDGPNPQSIDRSASVEALPHLLEAVLAKALRFVTLSDLIGESSP</sequence>
<protein>
    <submittedName>
        <fullName evidence="3">Polysaccharide deacetylase family protein</fullName>
        <ecNumber evidence="3">3.-.-.-</ecNumber>
    </submittedName>
</protein>
<feature type="domain" description="NodB homology" evidence="2">
    <location>
        <begin position="61"/>
        <end position="250"/>
    </location>
</feature>
<dbReference type="EC" id="3.-.-.-" evidence="3"/>
<dbReference type="PROSITE" id="PS51677">
    <property type="entry name" value="NODB"/>
    <property type="match status" value="1"/>
</dbReference>
<dbReference type="PANTHER" id="PTHR10587">
    <property type="entry name" value="GLYCOSYL TRANSFERASE-RELATED"/>
    <property type="match status" value="1"/>
</dbReference>
<keyword evidence="3" id="KW-0378">Hydrolase</keyword>
<proteinExistence type="predicted"/>
<dbReference type="Gene3D" id="3.20.20.370">
    <property type="entry name" value="Glycoside hydrolase/deacetylase"/>
    <property type="match status" value="1"/>
</dbReference>
<dbReference type="GO" id="GO:0016810">
    <property type="term" value="F:hydrolase activity, acting on carbon-nitrogen (but not peptide) bonds"/>
    <property type="evidence" value="ECO:0007669"/>
    <property type="project" value="InterPro"/>
</dbReference>
<name>A0AAU7JX29_9MICO</name>
<dbReference type="InterPro" id="IPR050248">
    <property type="entry name" value="Polysacc_deacetylase_ArnD"/>
</dbReference>
<dbReference type="InterPro" id="IPR011330">
    <property type="entry name" value="Glyco_hydro/deAcase_b/a-brl"/>
</dbReference>
<dbReference type="SUPFAM" id="SSF88713">
    <property type="entry name" value="Glycoside hydrolase/deacetylase"/>
    <property type="match status" value="1"/>
</dbReference>
<organism evidence="3">
    <name type="scientific">Pedococcus sp. KACC 23699</name>
    <dbReference type="NCBI Taxonomy" id="3149228"/>
    <lineage>
        <taxon>Bacteria</taxon>
        <taxon>Bacillati</taxon>
        <taxon>Actinomycetota</taxon>
        <taxon>Actinomycetes</taxon>
        <taxon>Micrococcales</taxon>
        <taxon>Intrasporangiaceae</taxon>
        <taxon>Pedococcus</taxon>
    </lineage>
</organism>
<dbReference type="CDD" id="cd10917">
    <property type="entry name" value="CE4_NodB_like_6s_7s"/>
    <property type="match status" value="1"/>
</dbReference>
<feature type="region of interest" description="Disordered" evidence="1">
    <location>
        <begin position="23"/>
        <end position="42"/>
    </location>
</feature>
<dbReference type="InterPro" id="IPR002509">
    <property type="entry name" value="NODB_dom"/>
</dbReference>
<evidence type="ECO:0000259" key="2">
    <source>
        <dbReference type="PROSITE" id="PS51677"/>
    </source>
</evidence>
<accession>A0AAU7JX29</accession>
<gene>
    <name evidence="3" type="ORF">ABEG17_05390</name>
</gene>
<evidence type="ECO:0000256" key="1">
    <source>
        <dbReference type="SAM" id="MobiDB-lite"/>
    </source>
</evidence>
<dbReference type="AlphaFoldDB" id="A0AAU7JX29"/>
<dbReference type="RefSeq" id="WP_406832262.1">
    <property type="nucleotide sequence ID" value="NZ_CP157483.1"/>
</dbReference>
<evidence type="ECO:0000313" key="3">
    <source>
        <dbReference type="EMBL" id="XBO44778.1"/>
    </source>
</evidence>